<feature type="region of interest" description="Disordered" evidence="1">
    <location>
        <begin position="114"/>
        <end position="134"/>
    </location>
</feature>
<keyword evidence="4" id="KW-1185">Reference proteome</keyword>
<dbReference type="EMBL" id="JAFEKC020000004">
    <property type="protein sequence ID" value="KAK0515235.1"/>
    <property type="molecule type" value="Genomic_DNA"/>
</dbReference>
<dbReference type="InterPro" id="IPR046497">
    <property type="entry name" value="DUF6590"/>
</dbReference>
<dbReference type="AlphaFoldDB" id="A0AA39V9E0"/>
<reference evidence="3" key="1">
    <citation type="submission" date="2023-03" db="EMBL/GenBank/DDBJ databases">
        <title>Complete genome of Cladonia borealis.</title>
        <authorList>
            <person name="Park H."/>
        </authorList>
    </citation>
    <scope>NUCLEOTIDE SEQUENCE</scope>
    <source>
        <strain evidence="3">ANT050790</strain>
    </source>
</reference>
<feature type="compositionally biased region" description="Polar residues" evidence="1">
    <location>
        <begin position="116"/>
        <end position="130"/>
    </location>
</feature>
<organism evidence="3 4">
    <name type="scientific">Cladonia borealis</name>
    <dbReference type="NCBI Taxonomy" id="184061"/>
    <lineage>
        <taxon>Eukaryota</taxon>
        <taxon>Fungi</taxon>
        <taxon>Dikarya</taxon>
        <taxon>Ascomycota</taxon>
        <taxon>Pezizomycotina</taxon>
        <taxon>Lecanoromycetes</taxon>
        <taxon>OSLEUM clade</taxon>
        <taxon>Lecanoromycetidae</taxon>
        <taxon>Lecanorales</taxon>
        <taxon>Lecanorineae</taxon>
        <taxon>Cladoniaceae</taxon>
        <taxon>Cladonia</taxon>
    </lineage>
</organism>
<feature type="region of interest" description="Disordered" evidence="1">
    <location>
        <begin position="81"/>
        <end position="101"/>
    </location>
</feature>
<comment type="caution">
    <text evidence="3">The sequence shown here is derived from an EMBL/GenBank/DDBJ whole genome shotgun (WGS) entry which is preliminary data.</text>
</comment>
<sequence length="312" mass="34713">MSAIRRGSLMRSGVLELPPRSIPSQDFLNGDQQLIQASFPSPLGKRTFDQANVVSNMEKPGKLRFEPYFKRRRTGDSSYVSSRLSRVSGPEDLDLGAPSPTWSAATQYNRLKRTPTGVSQKGSMNTTGQNEYHEYSREEFTPGTIIRAPLHEEDFRRTPRPWIQSGLSNICSSTSKGATQSGVTHSECHGSIYSENRPMIVVATYSRHYVAIPLFTYSGNGLTHKEDPDEYASIEDHRAPSSLRQAPYLLSTGQLKSGVPFFSPNCNAHLAYPVSRLYKLPVRHLGNLGSEDTKSLVTLFNRMMANPLKVAN</sequence>
<protein>
    <recommendedName>
        <fullName evidence="2">DUF6590 domain-containing protein</fullName>
    </recommendedName>
</protein>
<dbReference type="Pfam" id="PF20233">
    <property type="entry name" value="DUF6590"/>
    <property type="match status" value="1"/>
</dbReference>
<gene>
    <name evidence="3" type="ORF">JMJ35_002614</name>
</gene>
<dbReference type="Proteomes" id="UP001166286">
    <property type="component" value="Unassembled WGS sequence"/>
</dbReference>
<name>A0AA39V9E0_9LECA</name>
<feature type="domain" description="DUF6590" evidence="2">
    <location>
        <begin position="138"/>
        <end position="248"/>
    </location>
</feature>
<evidence type="ECO:0000313" key="4">
    <source>
        <dbReference type="Proteomes" id="UP001166286"/>
    </source>
</evidence>
<evidence type="ECO:0000256" key="1">
    <source>
        <dbReference type="SAM" id="MobiDB-lite"/>
    </source>
</evidence>
<proteinExistence type="predicted"/>
<evidence type="ECO:0000259" key="2">
    <source>
        <dbReference type="Pfam" id="PF20233"/>
    </source>
</evidence>
<accession>A0AA39V9E0</accession>
<evidence type="ECO:0000313" key="3">
    <source>
        <dbReference type="EMBL" id="KAK0515235.1"/>
    </source>
</evidence>